<reference evidence="2 3" key="1">
    <citation type="submission" date="2019-09" db="EMBL/GenBank/DDBJ databases">
        <title>NBRP : Genome information of microbial organism related human and environment.</title>
        <authorList>
            <person name="Hattori M."/>
            <person name="Oshima K."/>
            <person name="Inaba H."/>
            <person name="Suda W."/>
            <person name="Sakamoto M."/>
            <person name="Iino T."/>
            <person name="Kitahara M."/>
            <person name="Oshida Y."/>
            <person name="Iida T."/>
            <person name="Kudo T."/>
            <person name="Itoh T."/>
            <person name="Ohkuma M."/>
        </authorList>
    </citation>
    <scope>NUCLEOTIDE SEQUENCE [LARGE SCALE GENOMIC DNA]</scope>
    <source>
        <strain evidence="2 3">Hi-2</strain>
    </source>
</reference>
<organism evidence="2 3">
    <name type="scientific">Iodidimonas gelatinilytica</name>
    <dbReference type="NCBI Taxonomy" id="1236966"/>
    <lineage>
        <taxon>Bacteria</taxon>
        <taxon>Pseudomonadati</taxon>
        <taxon>Pseudomonadota</taxon>
        <taxon>Alphaproteobacteria</taxon>
        <taxon>Iodidimonadales</taxon>
        <taxon>Iodidimonadaceae</taxon>
        <taxon>Iodidimonas</taxon>
    </lineage>
</organism>
<evidence type="ECO:0000313" key="2">
    <source>
        <dbReference type="EMBL" id="GEQ97978.1"/>
    </source>
</evidence>
<dbReference type="Proteomes" id="UP000322084">
    <property type="component" value="Unassembled WGS sequence"/>
</dbReference>
<dbReference type="EMBL" id="BKCL01000004">
    <property type="protein sequence ID" value="GEQ97978.1"/>
    <property type="molecule type" value="Genomic_DNA"/>
</dbReference>
<accession>A0A5A7MSI6</accession>
<feature type="chain" id="PRO_5022666465" evidence="1">
    <location>
        <begin position="23"/>
        <end position="254"/>
    </location>
</feature>
<proteinExistence type="predicted"/>
<dbReference type="AlphaFoldDB" id="A0A5A7MSI6"/>
<evidence type="ECO:0000313" key="3">
    <source>
        <dbReference type="Proteomes" id="UP000322084"/>
    </source>
</evidence>
<comment type="caution">
    <text evidence="2">The sequence shown here is derived from an EMBL/GenBank/DDBJ whole genome shotgun (WGS) entry which is preliminary data.</text>
</comment>
<keyword evidence="1" id="KW-0732">Signal</keyword>
<gene>
    <name evidence="2" type="ORF">JCM17844_16150</name>
</gene>
<protein>
    <submittedName>
        <fullName evidence="2">Uncharacterized protein</fullName>
    </submittedName>
</protein>
<feature type="signal peptide" evidence="1">
    <location>
        <begin position="1"/>
        <end position="22"/>
    </location>
</feature>
<sequence length="254" mass="27363">MTMKGACFGVLLGFVLAPVAMAQQMPSGLSGTLAGMSDLVDRGLSLSDEDPSASAALFLDFGEKFYAGANVAHVDAFGADVRAGGILGMVMPLDAYELDLSVSVDGFLGGDDFVYPEMRARLSRDLGLFYAAAGLSYAPDGRWAVRNEQTLYGYVETEVPIPGLPWLTGTAHVAMKPLIMPKTKPIGEWVLQRGIRSLNCLWAMKTVIRMPISAAPGLWGRCGFISDPWISENFCRYVPATVIWSIRRVGALMA</sequence>
<dbReference type="RefSeq" id="WP_150000353.1">
    <property type="nucleotide sequence ID" value="NZ_BKCL01000004.1"/>
</dbReference>
<evidence type="ECO:0000256" key="1">
    <source>
        <dbReference type="SAM" id="SignalP"/>
    </source>
</evidence>
<name>A0A5A7MSI6_9PROT</name>